<keyword evidence="2" id="KW-0812">Transmembrane</keyword>
<feature type="domain" description="WSC" evidence="7">
    <location>
        <begin position="1"/>
        <end position="88"/>
    </location>
</feature>
<organism evidence="8 9">
    <name type="scientific">Bipolaris victoriae (strain FI3)</name>
    <name type="common">Victoria blight of oats agent</name>
    <name type="synonym">Cochliobolus victoriae</name>
    <dbReference type="NCBI Taxonomy" id="930091"/>
    <lineage>
        <taxon>Eukaryota</taxon>
        <taxon>Fungi</taxon>
        <taxon>Dikarya</taxon>
        <taxon>Ascomycota</taxon>
        <taxon>Pezizomycotina</taxon>
        <taxon>Dothideomycetes</taxon>
        <taxon>Pleosporomycetidae</taxon>
        <taxon>Pleosporales</taxon>
        <taxon>Pleosporineae</taxon>
        <taxon>Pleosporaceae</taxon>
        <taxon>Bipolaris</taxon>
    </lineage>
</organism>
<evidence type="ECO:0000256" key="2">
    <source>
        <dbReference type="ARBA" id="ARBA00022692"/>
    </source>
</evidence>
<gene>
    <name evidence="8" type="ORF">COCVIDRAFT_113686</name>
</gene>
<comment type="subcellular location">
    <subcellularLocation>
        <location evidence="1">Membrane</location>
        <topology evidence="1">Single-pass membrane protein</topology>
    </subcellularLocation>
</comment>
<keyword evidence="5" id="KW-0472">Membrane</keyword>
<dbReference type="InterPro" id="IPR002889">
    <property type="entry name" value="WSC_carb-bd"/>
</dbReference>
<dbReference type="HOGENOM" id="CLU_171219_0_0_1"/>
<keyword evidence="4" id="KW-1133">Transmembrane helix</keyword>
<dbReference type="Proteomes" id="UP000054337">
    <property type="component" value="Unassembled WGS sequence"/>
</dbReference>
<keyword evidence="6" id="KW-0325">Glycoprotein</keyword>
<accession>W7E6E0</accession>
<keyword evidence="3" id="KW-0732">Signal</keyword>
<evidence type="ECO:0000259" key="7">
    <source>
        <dbReference type="PROSITE" id="PS51212"/>
    </source>
</evidence>
<evidence type="ECO:0000313" key="9">
    <source>
        <dbReference type="Proteomes" id="UP000054337"/>
    </source>
</evidence>
<dbReference type="PANTHER" id="PTHR24269:SF16">
    <property type="entry name" value="PROTEIN SLG1"/>
    <property type="match status" value="1"/>
</dbReference>
<evidence type="ECO:0000313" key="8">
    <source>
        <dbReference type="EMBL" id="EUN21540.1"/>
    </source>
</evidence>
<name>W7E6E0_BIPV3</name>
<dbReference type="AlphaFoldDB" id="W7E6E0"/>
<feature type="non-terminal residue" evidence="8">
    <location>
        <position position="1"/>
    </location>
</feature>
<dbReference type="SMART" id="SM00321">
    <property type="entry name" value="WSC"/>
    <property type="match status" value="1"/>
</dbReference>
<protein>
    <recommendedName>
        <fullName evidence="7">WSC domain-containing protein</fullName>
    </recommendedName>
</protein>
<dbReference type="PROSITE" id="PS51212">
    <property type="entry name" value="WSC"/>
    <property type="match status" value="1"/>
</dbReference>
<dbReference type="PANTHER" id="PTHR24269">
    <property type="entry name" value="KREMEN PROTEIN"/>
    <property type="match status" value="1"/>
</dbReference>
<evidence type="ECO:0000256" key="1">
    <source>
        <dbReference type="ARBA" id="ARBA00004167"/>
    </source>
</evidence>
<dbReference type="Pfam" id="PF01822">
    <property type="entry name" value="WSC"/>
    <property type="match status" value="1"/>
</dbReference>
<dbReference type="GO" id="GO:0005886">
    <property type="term" value="C:plasma membrane"/>
    <property type="evidence" value="ECO:0007669"/>
    <property type="project" value="TreeGrafter"/>
</dbReference>
<keyword evidence="9" id="KW-1185">Reference proteome</keyword>
<evidence type="ECO:0000256" key="4">
    <source>
        <dbReference type="ARBA" id="ARBA00022989"/>
    </source>
</evidence>
<evidence type="ECO:0000256" key="3">
    <source>
        <dbReference type="ARBA" id="ARBA00022729"/>
    </source>
</evidence>
<proteinExistence type="predicted"/>
<reference evidence="8 9" key="1">
    <citation type="journal article" date="2013" name="PLoS Genet.">
        <title>Comparative genome structure, secondary metabolite, and effector coding capacity across Cochliobolus pathogens.</title>
        <authorList>
            <person name="Condon B.J."/>
            <person name="Leng Y."/>
            <person name="Wu D."/>
            <person name="Bushley K.E."/>
            <person name="Ohm R.A."/>
            <person name="Otillar R."/>
            <person name="Martin J."/>
            <person name="Schackwitz W."/>
            <person name="Grimwood J."/>
            <person name="MohdZainudin N."/>
            <person name="Xue C."/>
            <person name="Wang R."/>
            <person name="Manning V.A."/>
            <person name="Dhillon B."/>
            <person name="Tu Z.J."/>
            <person name="Steffenson B.J."/>
            <person name="Salamov A."/>
            <person name="Sun H."/>
            <person name="Lowry S."/>
            <person name="LaButti K."/>
            <person name="Han J."/>
            <person name="Copeland A."/>
            <person name="Lindquist E."/>
            <person name="Barry K."/>
            <person name="Schmutz J."/>
            <person name="Baker S.E."/>
            <person name="Ciuffetti L.M."/>
            <person name="Grigoriev I.V."/>
            <person name="Zhong S."/>
            <person name="Turgeon B.G."/>
        </authorList>
    </citation>
    <scope>NUCLEOTIDE SEQUENCE [LARGE SCALE GENOMIC DNA]</scope>
    <source>
        <strain evidence="8 9">FI3</strain>
    </source>
</reference>
<dbReference type="GeneID" id="26250402"/>
<dbReference type="RefSeq" id="XP_014551117.1">
    <property type="nucleotide sequence ID" value="XM_014695631.1"/>
</dbReference>
<dbReference type="EMBL" id="KI968843">
    <property type="protein sequence ID" value="EUN21540.1"/>
    <property type="molecule type" value="Genomic_DNA"/>
</dbReference>
<sequence>YQGCYFDSNDRLINDLLTNDNTMTMTRCRTICQHYAYFGLEAGKMCFCGNSLRRAGKLAPEAECTSSCVGNANEKCGGHARIGLYSYQRIV</sequence>
<dbReference type="InterPro" id="IPR051836">
    <property type="entry name" value="Kremen_rcpt"/>
</dbReference>
<evidence type="ECO:0000256" key="5">
    <source>
        <dbReference type="ARBA" id="ARBA00023136"/>
    </source>
</evidence>
<evidence type="ECO:0000256" key="6">
    <source>
        <dbReference type="ARBA" id="ARBA00023180"/>
    </source>
</evidence>